<evidence type="ECO:0000313" key="17">
    <source>
        <dbReference type="EMBL" id="MBC3872886.1"/>
    </source>
</evidence>
<evidence type="ECO:0000256" key="10">
    <source>
        <dbReference type="ARBA" id="ARBA00022840"/>
    </source>
</evidence>
<dbReference type="PANTHER" id="PTHR45436:SF15">
    <property type="entry name" value="SENSOR HISTIDINE KINASE CUSS"/>
    <property type="match status" value="1"/>
</dbReference>
<dbReference type="PRINTS" id="PR00344">
    <property type="entry name" value="BCTRLSENSOR"/>
</dbReference>
<keyword evidence="11 14" id="KW-1133">Transmembrane helix</keyword>
<evidence type="ECO:0000256" key="1">
    <source>
        <dbReference type="ARBA" id="ARBA00000085"/>
    </source>
</evidence>
<dbReference type="SUPFAM" id="SSF47384">
    <property type="entry name" value="Homodimeric domain of signal transducing histidine kinase"/>
    <property type="match status" value="1"/>
</dbReference>
<proteinExistence type="predicted"/>
<dbReference type="Gene3D" id="6.10.340.10">
    <property type="match status" value="1"/>
</dbReference>
<reference evidence="17 18" key="1">
    <citation type="submission" date="2020-08" db="EMBL/GenBank/DDBJ databases">
        <title>Novel species isolated from subtropical streams in China.</title>
        <authorList>
            <person name="Lu H."/>
        </authorList>
    </citation>
    <scope>NUCLEOTIDE SEQUENCE [LARGE SCALE GENOMIC DNA]</scope>
    <source>
        <strain evidence="17 18">LX15W</strain>
    </source>
</reference>
<dbReference type="PROSITE" id="PS50885">
    <property type="entry name" value="HAMP"/>
    <property type="match status" value="1"/>
</dbReference>
<evidence type="ECO:0000256" key="4">
    <source>
        <dbReference type="ARBA" id="ARBA00022519"/>
    </source>
</evidence>
<keyword evidence="5" id="KW-0597">Phosphoprotein</keyword>
<evidence type="ECO:0000259" key="15">
    <source>
        <dbReference type="PROSITE" id="PS50109"/>
    </source>
</evidence>
<keyword evidence="6 14" id="KW-0808">Transferase</keyword>
<evidence type="ECO:0000256" key="13">
    <source>
        <dbReference type="ARBA" id="ARBA00023136"/>
    </source>
</evidence>
<keyword evidence="9 14" id="KW-0418">Kinase</keyword>
<accession>A0ABR6Y8H0</accession>
<dbReference type="InterPro" id="IPR050428">
    <property type="entry name" value="TCS_sensor_his_kinase"/>
</dbReference>
<dbReference type="PROSITE" id="PS50109">
    <property type="entry name" value="HIS_KIN"/>
    <property type="match status" value="1"/>
</dbReference>
<dbReference type="InterPro" id="IPR036097">
    <property type="entry name" value="HisK_dim/P_sf"/>
</dbReference>
<sequence>MIHKLSLTARLTLFFTALSCLVLLSLGWLIGASIEAHFEEQDHHALSGKLELAQHIIERVNTEQDVARLADQLSEALVGHHDLAITILNNQQKILLASEAIEFPQTQLQQALKSAQKSPHQNVTPALFSWETKGEYYRGLIAIFATKNPAYGPITVAIATDIAHHQAFMASFRKTLWLFVLVAALLTGILAWLAAKRGLRPLSLMRDRAASITASKLDQRLSLDAVPPELAELATSLNQMLARLEEAFQRLSDFSSDLAHELRTPISNLMTQTQVSLSQARDADNYREILESNAEEYSRLASMIADMLFLAKAENGLSLVKVEAVDLVQEVNNLFEFYEALAEEKQIRLQLNLSDETSTIVPADRLMLRRALSNILSNALRYTAHGKSIQVQLQVQLWQHTQYCEIKICNPGPSIPAQHLPRLFERFYRADHARQHSDGEGSGLGLAIVKAIVDGHRGQITVSSENELTCFSILLPVGG</sequence>
<dbReference type="PANTHER" id="PTHR45436">
    <property type="entry name" value="SENSOR HISTIDINE KINASE YKOH"/>
    <property type="match status" value="1"/>
</dbReference>
<dbReference type="InterPro" id="IPR005467">
    <property type="entry name" value="His_kinase_dom"/>
</dbReference>
<comment type="function">
    <text evidence="14">Member of a two-component regulatory system.</text>
</comment>
<gene>
    <name evidence="17" type="ORF">H8K55_04735</name>
</gene>
<dbReference type="InterPro" id="IPR048590">
    <property type="entry name" value="CusS-like_sensor"/>
</dbReference>
<evidence type="ECO:0000256" key="2">
    <source>
        <dbReference type="ARBA" id="ARBA00004429"/>
    </source>
</evidence>
<evidence type="ECO:0000256" key="9">
    <source>
        <dbReference type="ARBA" id="ARBA00022777"/>
    </source>
</evidence>
<keyword evidence="3 14" id="KW-1003">Cell membrane</keyword>
<dbReference type="EMBL" id="JACOGA010000003">
    <property type="protein sequence ID" value="MBC3872886.1"/>
    <property type="molecule type" value="Genomic_DNA"/>
</dbReference>
<dbReference type="SMART" id="SM00388">
    <property type="entry name" value="HisKA"/>
    <property type="match status" value="1"/>
</dbReference>
<dbReference type="RefSeq" id="WP_186940920.1">
    <property type="nucleotide sequence ID" value="NZ_JACOGA010000003.1"/>
</dbReference>
<dbReference type="SMART" id="SM00387">
    <property type="entry name" value="HATPase_c"/>
    <property type="match status" value="1"/>
</dbReference>
<dbReference type="Proteomes" id="UP000624279">
    <property type="component" value="Unassembled WGS sequence"/>
</dbReference>
<dbReference type="Gene3D" id="1.10.287.130">
    <property type="match status" value="1"/>
</dbReference>
<dbReference type="InterPro" id="IPR003594">
    <property type="entry name" value="HATPase_dom"/>
</dbReference>
<dbReference type="NCBIfam" id="TIGR01386">
    <property type="entry name" value="cztS_silS_copS"/>
    <property type="match status" value="1"/>
</dbReference>
<evidence type="ECO:0000256" key="3">
    <source>
        <dbReference type="ARBA" id="ARBA00022475"/>
    </source>
</evidence>
<evidence type="ECO:0000256" key="6">
    <source>
        <dbReference type="ARBA" id="ARBA00022679"/>
    </source>
</evidence>
<feature type="domain" description="HAMP" evidence="16">
    <location>
        <begin position="196"/>
        <end position="249"/>
    </location>
</feature>
<comment type="subcellular location">
    <subcellularLocation>
        <location evidence="2">Cell inner membrane</location>
        <topology evidence="2">Multi-pass membrane protein</topology>
    </subcellularLocation>
</comment>
<evidence type="ECO:0000256" key="11">
    <source>
        <dbReference type="ARBA" id="ARBA00022989"/>
    </source>
</evidence>
<keyword evidence="18" id="KW-1185">Reference proteome</keyword>
<evidence type="ECO:0000256" key="7">
    <source>
        <dbReference type="ARBA" id="ARBA00022692"/>
    </source>
</evidence>
<dbReference type="CDD" id="cd00082">
    <property type="entry name" value="HisKA"/>
    <property type="match status" value="1"/>
</dbReference>
<dbReference type="Pfam" id="PF00512">
    <property type="entry name" value="HisKA"/>
    <property type="match status" value="1"/>
</dbReference>
<dbReference type="CDD" id="cd00075">
    <property type="entry name" value="HATPase"/>
    <property type="match status" value="1"/>
</dbReference>
<feature type="domain" description="Histidine kinase" evidence="15">
    <location>
        <begin position="257"/>
        <end position="479"/>
    </location>
</feature>
<name>A0ABR6Y8H0_9BURK</name>
<evidence type="ECO:0000256" key="5">
    <source>
        <dbReference type="ARBA" id="ARBA00022553"/>
    </source>
</evidence>
<evidence type="ECO:0000313" key="18">
    <source>
        <dbReference type="Proteomes" id="UP000624279"/>
    </source>
</evidence>
<dbReference type="InterPro" id="IPR006290">
    <property type="entry name" value="CztS_silS_copS"/>
</dbReference>
<comment type="caution">
    <text evidence="17">The sequence shown here is derived from an EMBL/GenBank/DDBJ whole genome shotgun (WGS) entry which is preliminary data.</text>
</comment>
<dbReference type="InterPro" id="IPR003661">
    <property type="entry name" value="HisK_dim/P_dom"/>
</dbReference>
<dbReference type="Pfam" id="PF00672">
    <property type="entry name" value="HAMP"/>
    <property type="match status" value="1"/>
</dbReference>
<keyword evidence="13 14" id="KW-0472">Membrane</keyword>
<dbReference type="CDD" id="cd06225">
    <property type="entry name" value="HAMP"/>
    <property type="match status" value="1"/>
</dbReference>
<dbReference type="InterPro" id="IPR004358">
    <property type="entry name" value="Sig_transdc_His_kin-like_C"/>
</dbReference>
<evidence type="ECO:0000256" key="12">
    <source>
        <dbReference type="ARBA" id="ARBA00023012"/>
    </source>
</evidence>
<keyword evidence="4 14" id="KW-0997">Cell inner membrane</keyword>
<keyword evidence="8 14" id="KW-0547">Nucleotide-binding</keyword>
<evidence type="ECO:0000256" key="14">
    <source>
        <dbReference type="RuleBase" id="RU364088"/>
    </source>
</evidence>
<comment type="catalytic activity">
    <reaction evidence="1 14">
        <text>ATP + protein L-histidine = ADP + protein N-phospho-L-histidine.</text>
        <dbReference type="EC" id="2.7.13.3"/>
    </reaction>
</comment>
<evidence type="ECO:0000259" key="16">
    <source>
        <dbReference type="PROSITE" id="PS50885"/>
    </source>
</evidence>
<dbReference type="Pfam" id="PF02518">
    <property type="entry name" value="HATPase_c"/>
    <property type="match status" value="1"/>
</dbReference>
<dbReference type="GO" id="GO:0004673">
    <property type="term" value="F:protein histidine kinase activity"/>
    <property type="evidence" value="ECO:0007669"/>
    <property type="project" value="UniProtKB-EC"/>
</dbReference>
<dbReference type="Gene3D" id="3.30.565.10">
    <property type="entry name" value="Histidine kinase-like ATPase, C-terminal domain"/>
    <property type="match status" value="1"/>
</dbReference>
<dbReference type="InterPro" id="IPR003660">
    <property type="entry name" value="HAMP_dom"/>
</dbReference>
<keyword evidence="12 14" id="KW-0902">Two-component regulatory system</keyword>
<keyword evidence="10 14" id="KW-0067">ATP-binding</keyword>
<dbReference type="EC" id="2.7.13.3" evidence="14"/>
<keyword evidence="7 14" id="KW-0812">Transmembrane</keyword>
<organism evidence="17 18">
    <name type="scientific">Undibacterium flavidum</name>
    <dbReference type="NCBI Taxonomy" id="2762297"/>
    <lineage>
        <taxon>Bacteria</taxon>
        <taxon>Pseudomonadati</taxon>
        <taxon>Pseudomonadota</taxon>
        <taxon>Betaproteobacteria</taxon>
        <taxon>Burkholderiales</taxon>
        <taxon>Oxalobacteraceae</taxon>
        <taxon>Undibacterium</taxon>
    </lineage>
</organism>
<dbReference type="SMART" id="SM00304">
    <property type="entry name" value="HAMP"/>
    <property type="match status" value="1"/>
</dbReference>
<evidence type="ECO:0000256" key="8">
    <source>
        <dbReference type="ARBA" id="ARBA00022741"/>
    </source>
</evidence>
<dbReference type="InterPro" id="IPR036890">
    <property type="entry name" value="HATPase_C_sf"/>
</dbReference>
<dbReference type="SUPFAM" id="SSF55874">
    <property type="entry name" value="ATPase domain of HSP90 chaperone/DNA topoisomerase II/histidine kinase"/>
    <property type="match status" value="1"/>
</dbReference>
<dbReference type="Pfam" id="PF21085">
    <property type="entry name" value="CusS"/>
    <property type="match status" value="1"/>
</dbReference>
<protein>
    <recommendedName>
        <fullName evidence="14">Sensor protein</fullName>
        <ecNumber evidence="14">2.7.13.3</ecNumber>
    </recommendedName>
</protein>
<feature type="transmembrane region" description="Helical" evidence="14">
    <location>
        <begin position="176"/>
        <end position="195"/>
    </location>
</feature>